<keyword evidence="1" id="KW-0472">Membrane</keyword>
<evidence type="ECO:0000313" key="2">
    <source>
        <dbReference type="EMBL" id="PWD52056.1"/>
    </source>
</evidence>
<feature type="transmembrane region" description="Helical" evidence="1">
    <location>
        <begin position="12"/>
        <end position="32"/>
    </location>
</feature>
<comment type="caution">
    <text evidence="2">The sequence shown here is derived from an EMBL/GenBank/DDBJ whole genome shotgun (WGS) entry which is preliminary data.</text>
</comment>
<sequence>MSAAQSRVSTARGVLGFALVLGAALVVLAVAYGTARLSDTHHCQNVVPDWAGAMEVRNFQIFCADGVGDLVLAFDGRGAGYGALGFAGLLLVLAFVSLNPRWRSEGDG</sequence>
<dbReference type="AlphaFoldDB" id="A0A2U1ZYJ3"/>
<reference evidence="2 3" key="1">
    <citation type="submission" date="2018-03" db="EMBL/GenBank/DDBJ databases">
        <title>Genome assembly of novel Miniimonas species PCH200.</title>
        <authorList>
            <person name="Thakur V."/>
            <person name="Kumar V."/>
            <person name="Singh D."/>
        </authorList>
    </citation>
    <scope>NUCLEOTIDE SEQUENCE [LARGE SCALE GENOMIC DNA]</scope>
    <source>
        <strain evidence="2 3">PCH200</strain>
    </source>
</reference>
<protein>
    <submittedName>
        <fullName evidence="2">Uncharacterized protein</fullName>
    </submittedName>
</protein>
<keyword evidence="3" id="KW-1185">Reference proteome</keyword>
<dbReference type="EMBL" id="PYHR01000002">
    <property type="protein sequence ID" value="PWD52056.1"/>
    <property type="molecule type" value="Genomic_DNA"/>
</dbReference>
<feature type="transmembrane region" description="Helical" evidence="1">
    <location>
        <begin position="79"/>
        <end position="98"/>
    </location>
</feature>
<keyword evidence="1" id="KW-1133">Transmembrane helix</keyword>
<organism evidence="2 3">
    <name type="scientific">Serinibacter arcticus</name>
    <dbReference type="NCBI Taxonomy" id="1655435"/>
    <lineage>
        <taxon>Bacteria</taxon>
        <taxon>Bacillati</taxon>
        <taxon>Actinomycetota</taxon>
        <taxon>Actinomycetes</taxon>
        <taxon>Micrococcales</taxon>
        <taxon>Beutenbergiaceae</taxon>
        <taxon>Serinibacter</taxon>
    </lineage>
</organism>
<dbReference type="Proteomes" id="UP000245166">
    <property type="component" value="Unassembled WGS sequence"/>
</dbReference>
<evidence type="ECO:0000256" key="1">
    <source>
        <dbReference type="SAM" id="Phobius"/>
    </source>
</evidence>
<dbReference type="RefSeq" id="WP_109230439.1">
    <property type="nucleotide sequence ID" value="NZ_PYHR01000002.1"/>
</dbReference>
<name>A0A2U1ZYJ3_9MICO</name>
<accession>A0A2U1ZYJ3</accession>
<proteinExistence type="predicted"/>
<evidence type="ECO:0000313" key="3">
    <source>
        <dbReference type="Proteomes" id="UP000245166"/>
    </source>
</evidence>
<keyword evidence="1" id="KW-0812">Transmembrane</keyword>
<gene>
    <name evidence="2" type="ORF">C8046_16795</name>
</gene>